<dbReference type="PANTHER" id="PTHR12558">
    <property type="entry name" value="CELL DIVISION CYCLE 16,23,27"/>
    <property type="match status" value="1"/>
</dbReference>
<feature type="repeat" description="TPR" evidence="1">
    <location>
        <begin position="75"/>
        <end position="108"/>
    </location>
</feature>
<name>A0ABT0Z1J7_9FLAO</name>
<dbReference type="SMART" id="SM00028">
    <property type="entry name" value="TPR"/>
    <property type="match status" value="7"/>
</dbReference>
<dbReference type="Pfam" id="PF13174">
    <property type="entry name" value="TPR_6"/>
    <property type="match status" value="1"/>
</dbReference>
<dbReference type="Pfam" id="PF00515">
    <property type="entry name" value="TPR_1"/>
    <property type="match status" value="1"/>
</dbReference>
<keyword evidence="1" id="KW-0802">TPR repeat</keyword>
<evidence type="ECO:0000313" key="3">
    <source>
        <dbReference type="EMBL" id="MCM8569603.1"/>
    </source>
</evidence>
<dbReference type="SUPFAM" id="SSF48452">
    <property type="entry name" value="TPR-like"/>
    <property type="match status" value="1"/>
</dbReference>
<dbReference type="PROSITE" id="PS50293">
    <property type="entry name" value="TPR_REGION"/>
    <property type="match status" value="1"/>
</dbReference>
<dbReference type="RefSeq" id="WP_252112833.1">
    <property type="nucleotide sequence ID" value="NZ_JAMSCK010000003.1"/>
</dbReference>
<feature type="repeat" description="TPR" evidence="1">
    <location>
        <begin position="314"/>
        <end position="347"/>
    </location>
</feature>
<dbReference type="Gene3D" id="1.25.40.10">
    <property type="entry name" value="Tetratricopeptide repeat domain"/>
    <property type="match status" value="3"/>
</dbReference>
<dbReference type="PROSITE" id="PS50005">
    <property type="entry name" value="TPR"/>
    <property type="match status" value="3"/>
</dbReference>
<dbReference type="PANTHER" id="PTHR12558:SF13">
    <property type="entry name" value="CELL DIVISION CYCLE PROTEIN 27 HOMOLOG"/>
    <property type="match status" value="1"/>
</dbReference>
<dbReference type="InterPro" id="IPR011990">
    <property type="entry name" value="TPR-like_helical_dom_sf"/>
</dbReference>
<dbReference type="Pfam" id="PF13181">
    <property type="entry name" value="TPR_8"/>
    <property type="match status" value="1"/>
</dbReference>
<keyword evidence="4" id="KW-1185">Reference proteome</keyword>
<dbReference type="SUPFAM" id="SSF81901">
    <property type="entry name" value="HCP-like"/>
    <property type="match status" value="1"/>
</dbReference>
<keyword evidence="2" id="KW-0732">Signal</keyword>
<feature type="chain" id="PRO_5046784711" evidence="2">
    <location>
        <begin position="20"/>
        <end position="454"/>
    </location>
</feature>
<comment type="caution">
    <text evidence="3">The sequence shown here is derived from an EMBL/GenBank/DDBJ whole genome shotgun (WGS) entry which is preliminary data.</text>
</comment>
<dbReference type="InterPro" id="IPR019734">
    <property type="entry name" value="TPR_rpt"/>
</dbReference>
<organism evidence="3 4">
    <name type="scientific">Gramella jeungdoensis</name>
    <dbReference type="NCBI Taxonomy" id="708091"/>
    <lineage>
        <taxon>Bacteria</taxon>
        <taxon>Pseudomonadati</taxon>
        <taxon>Bacteroidota</taxon>
        <taxon>Flavobacteriia</taxon>
        <taxon>Flavobacteriales</taxon>
        <taxon>Flavobacteriaceae</taxon>
        <taxon>Christiangramia</taxon>
    </lineage>
</organism>
<evidence type="ECO:0000313" key="4">
    <source>
        <dbReference type="Proteomes" id="UP001155077"/>
    </source>
</evidence>
<feature type="repeat" description="TPR" evidence="1">
    <location>
        <begin position="208"/>
        <end position="241"/>
    </location>
</feature>
<proteinExistence type="predicted"/>
<evidence type="ECO:0000256" key="2">
    <source>
        <dbReference type="SAM" id="SignalP"/>
    </source>
</evidence>
<protein>
    <submittedName>
        <fullName evidence="3">Tetratricopeptide repeat protein</fullName>
    </submittedName>
</protein>
<evidence type="ECO:0000256" key="1">
    <source>
        <dbReference type="PROSITE-ProRule" id="PRU00339"/>
    </source>
</evidence>
<feature type="signal peptide" evidence="2">
    <location>
        <begin position="1"/>
        <end position="19"/>
    </location>
</feature>
<dbReference type="Proteomes" id="UP001155077">
    <property type="component" value="Unassembled WGS sequence"/>
</dbReference>
<dbReference type="EMBL" id="JAMSCK010000003">
    <property type="protein sequence ID" value="MCM8569603.1"/>
    <property type="molecule type" value="Genomic_DNA"/>
</dbReference>
<reference evidence="3" key="1">
    <citation type="submission" date="2022-06" db="EMBL/GenBank/DDBJ databases">
        <title>Gramella sediminis sp. nov., isolated from deep-sea sediment of the Indian Ocean.</title>
        <authorList>
            <person name="Yang L."/>
        </authorList>
    </citation>
    <scope>NUCLEOTIDE SEQUENCE</scope>
    <source>
        <strain evidence="3">HMD3159</strain>
    </source>
</reference>
<gene>
    <name evidence="3" type="ORF">NE848_09440</name>
</gene>
<accession>A0ABT0Z1J7</accession>
<sequence>MKNLFIILVMALLALPVNAQEVPQPFQDVNQDDLGNVTDEFQEYFFEALKQKGIENYEKAIIALEKCRSIDPERAVVYFELGKNYRQLERFDKAIENFKKAHELQPKKEAILVYLFQTYGMTEDYDGAITTIKKLIPFSSSYKEDLANLYLLNENYDEALELLDELDEELGVNSYRNSLRRQIYARTNNTDAQIDNLQQSISDNPEVEQNYLNLIYIYSEQGDEEEAFRVAQELLEANPGSSIAHLALYKFYLNKGNAKAAVASMKIVFASEEIDAESKFKVLNDFLNFVQENPEYEEELIEVAGKLTEWEDTPKLYEQLGQYYIKKNNREDALTFFELGLKDNPDNFELIRNTLLLQLEFEKFEAARDLSAEALESFPSQPVFYLLQGVALNKLSEYKAAEESLVEGLDYLIDDKRMEVDFYSQLAICYNGMNNVSKAEEYRVKAQNLKKEIN</sequence>